<evidence type="ECO:0000313" key="2">
    <source>
        <dbReference type="Proteomes" id="UP001432322"/>
    </source>
</evidence>
<evidence type="ECO:0000313" key="1">
    <source>
        <dbReference type="EMBL" id="GMT15152.1"/>
    </source>
</evidence>
<dbReference type="Proteomes" id="UP001432322">
    <property type="component" value="Unassembled WGS sequence"/>
</dbReference>
<reference evidence="1" key="1">
    <citation type="submission" date="2023-10" db="EMBL/GenBank/DDBJ databases">
        <title>Genome assembly of Pristionchus species.</title>
        <authorList>
            <person name="Yoshida K."/>
            <person name="Sommer R.J."/>
        </authorList>
    </citation>
    <scope>NUCLEOTIDE SEQUENCE</scope>
    <source>
        <strain evidence="1">RS5133</strain>
    </source>
</reference>
<accession>A0AAV5V8N8</accession>
<feature type="non-terminal residue" evidence="1">
    <location>
        <position position="65"/>
    </location>
</feature>
<proteinExistence type="predicted"/>
<dbReference type="AlphaFoldDB" id="A0AAV5V8N8"/>
<dbReference type="EMBL" id="BTSY01000002">
    <property type="protein sequence ID" value="GMT15152.1"/>
    <property type="molecule type" value="Genomic_DNA"/>
</dbReference>
<protein>
    <submittedName>
        <fullName evidence="1">Uncharacterized protein</fullName>
    </submittedName>
</protein>
<gene>
    <name evidence="1" type="ORF">PFISCL1PPCAC_6449</name>
</gene>
<organism evidence="1 2">
    <name type="scientific">Pristionchus fissidentatus</name>
    <dbReference type="NCBI Taxonomy" id="1538716"/>
    <lineage>
        <taxon>Eukaryota</taxon>
        <taxon>Metazoa</taxon>
        <taxon>Ecdysozoa</taxon>
        <taxon>Nematoda</taxon>
        <taxon>Chromadorea</taxon>
        <taxon>Rhabditida</taxon>
        <taxon>Rhabditina</taxon>
        <taxon>Diplogasteromorpha</taxon>
        <taxon>Diplogasteroidea</taxon>
        <taxon>Neodiplogasteridae</taxon>
        <taxon>Pristionchus</taxon>
    </lineage>
</organism>
<feature type="non-terminal residue" evidence="1">
    <location>
        <position position="1"/>
    </location>
</feature>
<comment type="caution">
    <text evidence="1">The sequence shown here is derived from an EMBL/GenBank/DDBJ whole genome shotgun (WGS) entry which is preliminary data.</text>
</comment>
<name>A0AAV5V8N8_9BILA</name>
<keyword evidence="2" id="KW-1185">Reference proteome</keyword>
<sequence>QVVVDDSHMLVDHEEDIVTQADKRYILLPKSSDLLHVSTDKDGVDDSLLDPASSLGAYAVANNSG</sequence>